<organism evidence="10 11">
    <name type="scientific">Clostridium celatum DSM 1785</name>
    <dbReference type="NCBI Taxonomy" id="545697"/>
    <lineage>
        <taxon>Bacteria</taxon>
        <taxon>Bacillati</taxon>
        <taxon>Bacillota</taxon>
        <taxon>Clostridia</taxon>
        <taxon>Eubacteriales</taxon>
        <taxon>Clostridiaceae</taxon>
        <taxon>Clostridium</taxon>
    </lineage>
</organism>
<proteinExistence type="predicted"/>
<dbReference type="GO" id="GO:0008076">
    <property type="term" value="C:voltage-gated potassium channel complex"/>
    <property type="evidence" value="ECO:0007669"/>
    <property type="project" value="InterPro"/>
</dbReference>
<keyword evidence="6 8" id="KW-0472">Membrane</keyword>
<evidence type="ECO:0000256" key="6">
    <source>
        <dbReference type="ARBA" id="ARBA00023136"/>
    </source>
</evidence>
<comment type="caution">
    <text evidence="10">The sequence shown here is derived from an EMBL/GenBank/DDBJ whole genome shotgun (WGS) entry which is preliminary data.</text>
</comment>
<dbReference type="GO" id="GO:0005249">
    <property type="term" value="F:voltage-gated potassium channel activity"/>
    <property type="evidence" value="ECO:0007669"/>
    <property type="project" value="InterPro"/>
</dbReference>
<dbReference type="PANTHER" id="PTHR11537">
    <property type="entry name" value="VOLTAGE-GATED POTASSIUM CHANNEL"/>
    <property type="match status" value="1"/>
</dbReference>
<feature type="domain" description="Potassium channel" evidence="9">
    <location>
        <begin position="138"/>
        <end position="206"/>
    </location>
</feature>
<evidence type="ECO:0000259" key="9">
    <source>
        <dbReference type="Pfam" id="PF07885"/>
    </source>
</evidence>
<dbReference type="InterPro" id="IPR027359">
    <property type="entry name" value="Volt_channel_dom_sf"/>
</dbReference>
<evidence type="ECO:0000256" key="7">
    <source>
        <dbReference type="ARBA" id="ARBA00023303"/>
    </source>
</evidence>
<keyword evidence="3 8" id="KW-0812">Transmembrane</keyword>
<dbReference type="OrthoDB" id="9810759at2"/>
<keyword evidence="2" id="KW-0813">Transport</keyword>
<feature type="transmembrane region" description="Helical" evidence="8">
    <location>
        <begin position="131"/>
        <end position="164"/>
    </location>
</feature>
<dbReference type="GO" id="GO:0001508">
    <property type="term" value="P:action potential"/>
    <property type="evidence" value="ECO:0007669"/>
    <property type="project" value="TreeGrafter"/>
</dbReference>
<dbReference type="Proteomes" id="UP000010420">
    <property type="component" value="Unassembled WGS sequence"/>
</dbReference>
<evidence type="ECO:0000313" key="11">
    <source>
        <dbReference type="Proteomes" id="UP000010420"/>
    </source>
</evidence>
<feature type="transmembrane region" description="Helical" evidence="8">
    <location>
        <begin position="184"/>
        <end position="210"/>
    </location>
</feature>
<dbReference type="RefSeq" id="WP_005213834.1">
    <property type="nucleotide sequence ID" value="NZ_KB291649.1"/>
</dbReference>
<dbReference type="PANTHER" id="PTHR11537:SF254">
    <property type="entry name" value="POTASSIUM VOLTAGE-GATED CHANNEL PROTEIN SHAB"/>
    <property type="match status" value="1"/>
</dbReference>
<dbReference type="AlphaFoldDB" id="L1QFG0"/>
<evidence type="ECO:0000256" key="5">
    <source>
        <dbReference type="ARBA" id="ARBA00023065"/>
    </source>
</evidence>
<protein>
    <submittedName>
        <fullName evidence="10">Ion channel</fullName>
    </submittedName>
</protein>
<dbReference type="eggNOG" id="COG1226">
    <property type="taxonomic scope" value="Bacteria"/>
</dbReference>
<feature type="transmembrane region" description="Helical" evidence="8">
    <location>
        <begin position="7"/>
        <end position="28"/>
    </location>
</feature>
<evidence type="ECO:0000256" key="4">
    <source>
        <dbReference type="ARBA" id="ARBA00022989"/>
    </source>
</evidence>
<name>L1QFG0_9CLOT</name>
<dbReference type="InterPro" id="IPR013099">
    <property type="entry name" value="K_chnl_dom"/>
</dbReference>
<dbReference type="Gene3D" id="1.20.120.350">
    <property type="entry name" value="Voltage-gated potassium channels. Chain C"/>
    <property type="match status" value="1"/>
</dbReference>
<sequence length="254" mass="28943">MNRKSVYDFFIGLLALMLSLMLIIEIFIDIPGEVRWAFYYIDNIVRLIFIGDYFVRLAISKEKLKFLKKNIIDLLSIFSLRLYIRVVNITMLPSIIRGPIIVKILKCIMLIICIIKFKIKVKDEIHKSRLNFLLVVSTIFIVIGAVAISLVEGISIGDALWWSFVTFTTVGYGDVLLKTNLGRSIGILLMVIGIGVIGVITTTLTLYLLGEKKKKTTTYKEKIINEVKEMLDNFEDLSSEDIDNIAKILKSLKK</sequence>
<keyword evidence="7" id="KW-0407">Ion channel</keyword>
<keyword evidence="4 8" id="KW-1133">Transmembrane helix</keyword>
<dbReference type="PRINTS" id="PR00169">
    <property type="entry name" value="KCHANNEL"/>
</dbReference>
<comment type="subcellular location">
    <subcellularLocation>
        <location evidence="1">Membrane</location>
        <topology evidence="1">Multi-pass membrane protein</topology>
    </subcellularLocation>
</comment>
<accession>L1QFG0</accession>
<dbReference type="HOGENOM" id="CLU_011722_6_2_9"/>
<reference evidence="10 11" key="1">
    <citation type="submission" date="2012-05" db="EMBL/GenBank/DDBJ databases">
        <authorList>
            <person name="Weinstock G."/>
            <person name="Sodergren E."/>
            <person name="Lobos E.A."/>
            <person name="Fulton L."/>
            <person name="Fulton R."/>
            <person name="Courtney L."/>
            <person name="Fronick C."/>
            <person name="O'Laughlin M."/>
            <person name="Godfrey J."/>
            <person name="Wilson R.M."/>
            <person name="Miner T."/>
            <person name="Farmer C."/>
            <person name="Delehaunty K."/>
            <person name="Cordes M."/>
            <person name="Minx P."/>
            <person name="Tomlinson C."/>
            <person name="Chen J."/>
            <person name="Wollam A."/>
            <person name="Pepin K.H."/>
            <person name="Bhonagiri V."/>
            <person name="Zhang X."/>
            <person name="Suruliraj S."/>
            <person name="Warren W."/>
            <person name="Mitreva M."/>
            <person name="Mardis E.R."/>
            <person name="Wilson R.K."/>
        </authorList>
    </citation>
    <scope>NUCLEOTIDE SEQUENCE [LARGE SCALE GENOMIC DNA]</scope>
    <source>
        <strain evidence="10 11">DSM 1785</strain>
    </source>
</reference>
<feature type="transmembrane region" description="Helical" evidence="8">
    <location>
        <begin position="100"/>
        <end position="119"/>
    </location>
</feature>
<dbReference type="EMBL" id="AMEZ01000058">
    <property type="protein sequence ID" value="EKY26297.1"/>
    <property type="molecule type" value="Genomic_DNA"/>
</dbReference>
<dbReference type="STRING" id="545697.HMPREF0216_02080"/>
<keyword evidence="11" id="KW-1185">Reference proteome</keyword>
<dbReference type="SUPFAM" id="SSF81324">
    <property type="entry name" value="Voltage-gated potassium channels"/>
    <property type="match status" value="1"/>
</dbReference>
<evidence type="ECO:0000256" key="2">
    <source>
        <dbReference type="ARBA" id="ARBA00022448"/>
    </source>
</evidence>
<evidence type="ECO:0000256" key="3">
    <source>
        <dbReference type="ARBA" id="ARBA00022692"/>
    </source>
</evidence>
<dbReference type="Gene3D" id="1.10.287.70">
    <property type="match status" value="1"/>
</dbReference>
<gene>
    <name evidence="10" type="ORF">HMPREF0216_02080</name>
</gene>
<keyword evidence="5" id="KW-0406">Ion transport</keyword>
<dbReference type="PATRIC" id="fig|545697.3.peg.2045"/>
<evidence type="ECO:0000256" key="1">
    <source>
        <dbReference type="ARBA" id="ARBA00004141"/>
    </source>
</evidence>
<feature type="transmembrane region" description="Helical" evidence="8">
    <location>
        <begin position="40"/>
        <end position="59"/>
    </location>
</feature>
<evidence type="ECO:0000313" key="10">
    <source>
        <dbReference type="EMBL" id="EKY26297.1"/>
    </source>
</evidence>
<dbReference type="InterPro" id="IPR028325">
    <property type="entry name" value="VG_K_chnl"/>
</dbReference>
<dbReference type="Pfam" id="PF07885">
    <property type="entry name" value="Ion_trans_2"/>
    <property type="match status" value="1"/>
</dbReference>
<evidence type="ECO:0000256" key="8">
    <source>
        <dbReference type="SAM" id="Phobius"/>
    </source>
</evidence>